<keyword evidence="1" id="KW-0732">Signal</keyword>
<accession>A0ABW1GC83</accession>
<gene>
    <name evidence="2" type="ORF">ACFP1B_03120</name>
</gene>
<name>A0ABW1GC83_9ACTN</name>
<organism evidence="2 3">
    <name type="scientific">Streptomyces pulveraceus</name>
    <dbReference type="NCBI Taxonomy" id="68258"/>
    <lineage>
        <taxon>Bacteria</taxon>
        <taxon>Bacillati</taxon>
        <taxon>Actinomycetota</taxon>
        <taxon>Actinomycetes</taxon>
        <taxon>Kitasatosporales</taxon>
        <taxon>Streptomycetaceae</taxon>
        <taxon>Streptomyces</taxon>
    </lineage>
</organism>
<sequence>MPSAVRRLLVLTVLLSAGAVAVAAGPSAHGPGADGADSAGTAAASLLDTSWGDHYTPHRQ</sequence>
<feature type="chain" id="PRO_5045260256" evidence="1">
    <location>
        <begin position="24"/>
        <end position="60"/>
    </location>
</feature>
<comment type="caution">
    <text evidence="2">The sequence shown here is derived from an EMBL/GenBank/DDBJ whole genome shotgun (WGS) entry which is preliminary data.</text>
</comment>
<feature type="signal peptide" evidence="1">
    <location>
        <begin position="1"/>
        <end position="23"/>
    </location>
</feature>
<keyword evidence="3" id="KW-1185">Reference proteome</keyword>
<evidence type="ECO:0000313" key="3">
    <source>
        <dbReference type="Proteomes" id="UP001596200"/>
    </source>
</evidence>
<proteinExistence type="predicted"/>
<dbReference type="RefSeq" id="WP_344517244.1">
    <property type="nucleotide sequence ID" value="NZ_BAAATU010000062.1"/>
</dbReference>
<dbReference type="EMBL" id="JBHSPU010000002">
    <property type="protein sequence ID" value="MFC5912435.1"/>
    <property type="molecule type" value="Genomic_DNA"/>
</dbReference>
<protein>
    <submittedName>
        <fullName evidence="2">Uncharacterized protein</fullName>
    </submittedName>
</protein>
<reference evidence="3" key="1">
    <citation type="journal article" date="2019" name="Int. J. Syst. Evol. Microbiol.">
        <title>The Global Catalogue of Microorganisms (GCM) 10K type strain sequencing project: providing services to taxonomists for standard genome sequencing and annotation.</title>
        <authorList>
            <consortium name="The Broad Institute Genomics Platform"/>
            <consortium name="The Broad Institute Genome Sequencing Center for Infectious Disease"/>
            <person name="Wu L."/>
            <person name="Ma J."/>
        </authorList>
    </citation>
    <scope>NUCLEOTIDE SEQUENCE [LARGE SCALE GENOMIC DNA]</scope>
    <source>
        <strain evidence="3">JCM 4147</strain>
    </source>
</reference>
<evidence type="ECO:0000313" key="2">
    <source>
        <dbReference type="EMBL" id="MFC5912435.1"/>
    </source>
</evidence>
<dbReference type="Proteomes" id="UP001596200">
    <property type="component" value="Unassembled WGS sequence"/>
</dbReference>
<evidence type="ECO:0000256" key="1">
    <source>
        <dbReference type="SAM" id="SignalP"/>
    </source>
</evidence>